<reference evidence="1 2" key="1">
    <citation type="submission" date="2023-07" db="EMBL/GenBank/DDBJ databases">
        <title>Citrobacter selenititolerans sp. nov., isolated from seleniferous soil.</title>
        <authorList>
            <person name="Zhang S."/>
            <person name="Li K."/>
            <person name="Peng J."/>
            <person name="Wang H."/>
            <person name="Sun J."/>
            <person name="Guo Y."/>
        </authorList>
    </citation>
    <scope>NUCLEOTIDE SEQUENCE [LARGE SCALE GENOMIC DNA]</scope>
    <source>
        <strain evidence="1 2">S2-9</strain>
    </source>
</reference>
<organism evidence="1 2">
    <name type="scientific">Citrobacter enshiensis</name>
    <dbReference type="NCBI Taxonomy" id="2971264"/>
    <lineage>
        <taxon>Bacteria</taxon>
        <taxon>Pseudomonadati</taxon>
        <taxon>Pseudomonadota</taxon>
        <taxon>Gammaproteobacteria</taxon>
        <taxon>Enterobacterales</taxon>
        <taxon>Enterobacteriaceae</taxon>
        <taxon>Citrobacter</taxon>
    </lineage>
</organism>
<protein>
    <submittedName>
        <fullName evidence="1">Aminoglycoside phosphotransferase family protein</fullName>
    </submittedName>
</protein>
<comment type="caution">
    <text evidence="1">The sequence shown here is derived from an EMBL/GenBank/DDBJ whole genome shotgun (WGS) entry which is preliminary data.</text>
</comment>
<evidence type="ECO:0000313" key="1">
    <source>
        <dbReference type="EMBL" id="MDN8598491.1"/>
    </source>
</evidence>
<name>A0ABT8PRW8_9ENTR</name>
<evidence type="ECO:0000313" key="2">
    <source>
        <dbReference type="Proteomes" id="UP001174867"/>
    </source>
</evidence>
<gene>
    <name evidence="1" type="ORF">Q0A17_03535</name>
</gene>
<accession>A0ABT8PRW8</accession>
<dbReference type="EMBL" id="JAUJYW010000002">
    <property type="protein sequence ID" value="MDN8598491.1"/>
    <property type="molecule type" value="Genomic_DNA"/>
</dbReference>
<proteinExistence type="predicted"/>
<dbReference type="Proteomes" id="UP001174867">
    <property type="component" value="Unassembled WGS sequence"/>
</dbReference>
<sequence length="61" mass="6900">MPSIFKQRLRFVTEMSGLDRERLLKWIIAWCGLSTTISLDSNDTASTTLEVAELAITELVQ</sequence>
<keyword evidence="2" id="KW-1185">Reference proteome</keyword>